<accession>A0AAE0YVC1</accession>
<protein>
    <submittedName>
        <fullName evidence="1">Uncharacterized protein</fullName>
    </submittedName>
</protein>
<dbReference type="EMBL" id="JAWDGP010005359">
    <property type="protein sequence ID" value="KAK3757555.1"/>
    <property type="molecule type" value="Genomic_DNA"/>
</dbReference>
<comment type="caution">
    <text evidence="1">The sequence shown here is derived from an EMBL/GenBank/DDBJ whole genome shotgun (WGS) entry which is preliminary data.</text>
</comment>
<organism evidence="1 2">
    <name type="scientific">Elysia crispata</name>
    <name type="common">lettuce slug</name>
    <dbReference type="NCBI Taxonomy" id="231223"/>
    <lineage>
        <taxon>Eukaryota</taxon>
        <taxon>Metazoa</taxon>
        <taxon>Spiralia</taxon>
        <taxon>Lophotrochozoa</taxon>
        <taxon>Mollusca</taxon>
        <taxon>Gastropoda</taxon>
        <taxon>Heterobranchia</taxon>
        <taxon>Euthyneura</taxon>
        <taxon>Panpulmonata</taxon>
        <taxon>Sacoglossa</taxon>
        <taxon>Placobranchoidea</taxon>
        <taxon>Plakobranchidae</taxon>
        <taxon>Elysia</taxon>
    </lineage>
</organism>
<sequence>MGYSFVQNLTNAVYGRNQQFYLPKPFERYLTHSYPAPYRFGYLSQREFRVWKDNLVSLQPHGLTEDVWADQYSPVTEINLILLPQQQPNLKRG</sequence>
<evidence type="ECO:0000313" key="1">
    <source>
        <dbReference type="EMBL" id="KAK3757555.1"/>
    </source>
</evidence>
<proteinExistence type="predicted"/>
<dbReference type="Proteomes" id="UP001283361">
    <property type="component" value="Unassembled WGS sequence"/>
</dbReference>
<name>A0AAE0YVC1_9GAST</name>
<evidence type="ECO:0000313" key="2">
    <source>
        <dbReference type="Proteomes" id="UP001283361"/>
    </source>
</evidence>
<dbReference type="AlphaFoldDB" id="A0AAE0YVC1"/>
<keyword evidence="2" id="KW-1185">Reference proteome</keyword>
<gene>
    <name evidence="1" type="ORF">RRG08_032720</name>
</gene>
<reference evidence="1" key="1">
    <citation type="journal article" date="2023" name="G3 (Bethesda)">
        <title>A reference genome for the long-term kleptoplast-retaining sea slug Elysia crispata morphotype clarki.</title>
        <authorList>
            <person name="Eastman K.E."/>
            <person name="Pendleton A.L."/>
            <person name="Shaikh M.A."/>
            <person name="Suttiyut T."/>
            <person name="Ogas R."/>
            <person name="Tomko P."/>
            <person name="Gavelis G."/>
            <person name="Widhalm J.R."/>
            <person name="Wisecaver J.H."/>
        </authorList>
    </citation>
    <scope>NUCLEOTIDE SEQUENCE</scope>
    <source>
        <strain evidence="1">ECLA1</strain>
    </source>
</reference>